<comment type="caution">
    <text evidence="6">The sequence shown here is derived from an EMBL/GenBank/DDBJ whole genome shotgun (WGS) entry which is preliminary data.</text>
</comment>
<comment type="subcellular location">
    <subcellularLocation>
        <location evidence="5">Bacterial microcompartment</location>
    </subcellularLocation>
</comment>
<proteinExistence type="inferred from homology"/>
<evidence type="ECO:0000256" key="1">
    <source>
        <dbReference type="ARBA" id="ARBA00022628"/>
    </source>
</evidence>
<dbReference type="PANTHER" id="PTHR39330:SF1">
    <property type="entry name" value="ETHANOLAMINE AMMONIA-LYASE SMALL SUBUNIT"/>
    <property type="match status" value="1"/>
</dbReference>
<comment type="function">
    <text evidence="5">Catalyzes the deamination of various vicinal amino-alcohols to oxo compounds. Allows this organism to utilize ethanolamine as the sole source of nitrogen and carbon in the presence of external vitamin B12.</text>
</comment>
<keyword evidence="3 5" id="KW-0170">Cobalt</keyword>
<organism evidence="6 7">
    <name type="scientific">Enterovirga rhinocerotis</name>
    <dbReference type="NCBI Taxonomy" id="1339210"/>
    <lineage>
        <taxon>Bacteria</taxon>
        <taxon>Pseudomonadati</taxon>
        <taxon>Pseudomonadota</taxon>
        <taxon>Alphaproteobacteria</taxon>
        <taxon>Hyphomicrobiales</taxon>
        <taxon>Methylobacteriaceae</taxon>
        <taxon>Enterovirga</taxon>
    </lineage>
</organism>
<dbReference type="GO" id="GO:0009350">
    <property type="term" value="C:ethanolamine ammonia-lyase complex"/>
    <property type="evidence" value="ECO:0007669"/>
    <property type="project" value="UniProtKB-UniRule"/>
</dbReference>
<gene>
    <name evidence="5" type="primary">eutC</name>
    <name evidence="6" type="ORF">EV668_0014</name>
</gene>
<comment type="catalytic activity">
    <reaction evidence="5">
        <text>ethanolamine = acetaldehyde + NH4(+)</text>
        <dbReference type="Rhea" id="RHEA:15313"/>
        <dbReference type="ChEBI" id="CHEBI:15343"/>
        <dbReference type="ChEBI" id="CHEBI:28938"/>
        <dbReference type="ChEBI" id="CHEBI:57603"/>
        <dbReference type="EC" id="4.3.1.7"/>
    </reaction>
</comment>
<keyword evidence="4 5" id="KW-1283">Bacterial microcompartment</keyword>
<keyword evidence="1 5" id="KW-0846">Cobalamin</keyword>
<dbReference type="EC" id="4.3.1.7" evidence="5"/>
<dbReference type="GO" id="GO:0006520">
    <property type="term" value="P:amino acid metabolic process"/>
    <property type="evidence" value="ECO:0007669"/>
    <property type="project" value="InterPro"/>
</dbReference>
<dbReference type="NCBIfam" id="NF003971">
    <property type="entry name" value="PRK05465.1"/>
    <property type="match status" value="1"/>
</dbReference>
<dbReference type="InterPro" id="IPR042251">
    <property type="entry name" value="EutC_C"/>
</dbReference>
<evidence type="ECO:0000256" key="3">
    <source>
        <dbReference type="ARBA" id="ARBA00023285"/>
    </source>
</evidence>
<reference evidence="6 7" key="1">
    <citation type="submission" date="2019-03" db="EMBL/GenBank/DDBJ databases">
        <title>Genomic Encyclopedia of Type Strains, Phase IV (KMG-IV): sequencing the most valuable type-strain genomes for metagenomic binning, comparative biology and taxonomic classification.</title>
        <authorList>
            <person name="Goeker M."/>
        </authorList>
    </citation>
    <scope>NUCLEOTIDE SEQUENCE [LARGE SCALE GENOMIC DNA]</scope>
    <source>
        <strain evidence="6 7">DSM 25903</strain>
    </source>
</reference>
<dbReference type="AlphaFoldDB" id="A0A4R7CAX3"/>
<dbReference type="Gene3D" id="1.10.30.40">
    <property type="entry name" value="Ethanolamine ammonia-lyase light chain (EutC), N-terminal domain"/>
    <property type="match status" value="1"/>
</dbReference>
<dbReference type="InterPro" id="IPR009246">
    <property type="entry name" value="EutC"/>
</dbReference>
<accession>A0A4R7CAX3</accession>
<protein>
    <recommendedName>
        <fullName evidence="5">Ethanolamine ammonia-lyase small subunit</fullName>
        <shortName evidence="5">EAL small subunit</shortName>
        <ecNumber evidence="5">4.3.1.7</ecNumber>
    </recommendedName>
</protein>
<dbReference type="PANTHER" id="PTHR39330">
    <property type="entry name" value="ETHANOLAMINE AMMONIA-LYASE LIGHT CHAIN"/>
    <property type="match status" value="1"/>
</dbReference>
<feature type="binding site" evidence="5">
    <location>
        <position position="184"/>
    </location>
    <ligand>
        <name>adenosylcob(III)alamin</name>
        <dbReference type="ChEBI" id="CHEBI:18408"/>
    </ligand>
</feature>
<evidence type="ECO:0000256" key="2">
    <source>
        <dbReference type="ARBA" id="ARBA00023239"/>
    </source>
</evidence>
<dbReference type="GO" id="GO:0031471">
    <property type="term" value="C:ethanolamine degradation polyhedral organelle"/>
    <property type="evidence" value="ECO:0007669"/>
    <property type="project" value="UniProtKB-UniRule"/>
</dbReference>
<sequence>MSGGFEADPWDALRRFTPARIALGRAGAAQPTRDLLGFAMAHAQARDAVRIGLDAERVAAEIEGLGLEVVRIASAAPDRTTYLARPDLGRQLSAASDAAFAARDEEGRISREGRFDLAIMVADGLSSPAIERNAAPLLAALRPWIAAAGWHLAPIALATQARVALGDAVASRLGTEAVLVLIGERPGLSAPDSLGAYLTFGPKPDATTDADRNCLSNIRPEGLSYERAAFQIAWLLDQALRRRVTGIRLKDESDRLIVEGRLPEPALLPSG</sequence>
<comment type="similarity">
    <text evidence="5">Belongs to the EutC family.</text>
</comment>
<evidence type="ECO:0000313" key="7">
    <source>
        <dbReference type="Proteomes" id="UP000295122"/>
    </source>
</evidence>
<comment type="cofactor">
    <cofactor evidence="5">
        <name>adenosylcob(III)alamin</name>
        <dbReference type="ChEBI" id="CHEBI:18408"/>
    </cofactor>
    <text evidence="5">Binds between the large and small subunits.</text>
</comment>
<dbReference type="InterPro" id="IPR042255">
    <property type="entry name" value="EutC_N"/>
</dbReference>
<evidence type="ECO:0000256" key="5">
    <source>
        <dbReference type="HAMAP-Rule" id="MF_00601"/>
    </source>
</evidence>
<comment type="subunit">
    <text evidence="5">The basic unit is a heterodimer which dimerizes to form tetramers. The heterotetramers trimerize; 6 large subunits form a core ring with 6 small subunits projecting outwards.</text>
</comment>
<dbReference type="GO" id="GO:0031419">
    <property type="term" value="F:cobalamin binding"/>
    <property type="evidence" value="ECO:0007669"/>
    <property type="project" value="UniProtKB-UniRule"/>
</dbReference>
<dbReference type="EMBL" id="SNZR01000001">
    <property type="protein sequence ID" value="TDR95900.1"/>
    <property type="molecule type" value="Genomic_DNA"/>
</dbReference>
<keyword evidence="7" id="KW-1185">Reference proteome</keyword>
<feature type="binding site" evidence="5">
    <location>
        <position position="163"/>
    </location>
    <ligand>
        <name>adenosylcob(III)alamin</name>
        <dbReference type="ChEBI" id="CHEBI:18408"/>
    </ligand>
</feature>
<evidence type="ECO:0000313" key="6">
    <source>
        <dbReference type="EMBL" id="TDR95900.1"/>
    </source>
</evidence>
<feature type="binding site" evidence="5">
    <location>
        <position position="214"/>
    </location>
    <ligand>
        <name>adenosylcob(III)alamin</name>
        <dbReference type="ChEBI" id="CHEBI:18408"/>
    </ligand>
</feature>
<dbReference type="RefSeq" id="WP_133767819.1">
    <property type="nucleotide sequence ID" value="NZ_SNZR01000001.1"/>
</dbReference>
<dbReference type="Gene3D" id="3.40.50.11240">
    <property type="entry name" value="Ethanolamine ammonia-lyase light chain (EutC)"/>
    <property type="match status" value="1"/>
</dbReference>
<dbReference type="HAMAP" id="MF_00601">
    <property type="entry name" value="EutC"/>
    <property type="match status" value="1"/>
</dbReference>
<dbReference type="Pfam" id="PF05985">
    <property type="entry name" value="EutC"/>
    <property type="match status" value="1"/>
</dbReference>
<dbReference type="GO" id="GO:0046336">
    <property type="term" value="P:ethanolamine catabolic process"/>
    <property type="evidence" value="ECO:0007669"/>
    <property type="project" value="UniProtKB-UniRule"/>
</dbReference>
<dbReference type="GO" id="GO:0008851">
    <property type="term" value="F:ethanolamine ammonia-lyase activity"/>
    <property type="evidence" value="ECO:0007669"/>
    <property type="project" value="UniProtKB-UniRule"/>
</dbReference>
<keyword evidence="2 5" id="KW-0456">Lyase</keyword>
<name>A0A4R7CAX3_9HYPH</name>
<dbReference type="Proteomes" id="UP000295122">
    <property type="component" value="Unassembled WGS sequence"/>
</dbReference>
<dbReference type="PIRSF" id="PIRSF018982">
    <property type="entry name" value="EutC"/>
    <property type="match status" value="1"/>
</dbReference>
<comment type="pathway">
    <text evidence="5">Amine and polyamine degradation; ethanolamine degradation.</text>
</comment>
<evidence type="ECO:0000256" key="4">
    <source>
        <dbReference type="ARBA" id="ARBA00024446"/>
    </source>
</evidence>
<dbReference type="OrthoDB" id="114248at2"/>
<dbReference type="UniPathway" id="UPA00560"/>